<gene>
    <name evidence="6" type="ORF">H2204_009925</name>
</gene>
<sequence length="273" mass="28815">MSYSDLKERAFIVTGAASGMGRKTAQLLAKQGANLALLDLRKPDDTLVEIESLGVRGLAFSCDVRDAAGVECAITKAKDHFGALHGAANMAGIVGSQGLKGKGHALDILPDEDWDFIMNVNLDGVKNCLRAELNVLEDGSSIVNAGSIAGQQAWPFLGPYCVSKAGVLSLSKIAAQEAGSRGIRVNAVAPLSGSDLPYRKDKQTNIDRGMIRTPLTQAIGSDQELHDAMGVRTALNRIGEPEEVARLIVFLLSQEASYVTGTVSAPRVVNVDS</sequence>
<evidence type="ECO:0000256" key="3">
    <source>
        <dbReference type="ARBA" id="ARBA00023002"/>
    </source>
</evidence>
<protein>
    <recommendedName>
        <fullName evidence="5">Ketoreductase domain-containing protein</fullName>
    </recommendedName>
</protein>
<dbReference type="Gene3D" id="3.40.50.720">
    <property type="entry name" value="NAD(P)-binding Rossmann-like Domain"/>
    <property type="match status" value="1"/>
</dbReference>
<evidence type="ECO:0000313" key="7">
    <source>
        <dbReference type="Proteomes" id="UP001172681"/>
    </source>
</evidence>
<accession>A0AA38XX87</accession>
<dbReference type="Proteomes" id="UP001172681">
    <property type="component" value="Unassembled WGS sequence"/>
</dbReference>
<dbReference type="PROSITE" id="PS00061">
    <property type="entry name" value="ADH_SHORT"/>
    <property type="match status" value="1"/>
</dbReference>
<comment type="caution">
    <text evidence="6">The sequence shown here is derived from an EMBL/GenBank/DDBJ whole genome shotgun (WGS) entry which is preliminary data.</text>
</comment>
<dbReference type="Pfam" id="PF13561">
    <property type="entry name" value="adh_short_C2"/>
    <property type="match status" value="2"/>
</dbReference>
<proteinExistence type="inferred from homology"/>
<name>A0AA38XX87_9EURO</name>
<dbReference type="InterPro" id="IPR020904">
    <property type="entry name" value="Sc_DH/Rdtase_CS"/>
</dbReference>
<dbReference type="EMBL" id="JAPDRN010000080">
    <property type="protein sequence ID" value="KAJ9626780.1"/>
    <property type="molecule type" value="Genomic_DNA"/>
</dbReference>
<dbReference type="AlphaFoldDB" id="A0AA38XX87"/>
<keyword evidence="7" id="KW-1185">Reference proteome</keyword>
<keyword evidence="2" id="KW-0521">NADP</keyword>
<dbReference type="FunFam" id="3.40.50.720:FF:000084">
    <property type="entry name" value="Short-chain dehydrogenase reductase"/>
    <property type="match status" value="1"/>
</dbReference>
<keyword evidence="3" id="KW-0560">Oxidoreductase</keyword>
<dbReference type="CDD" id="cd05233">
    <property type="entry name" value="SDR_c"/>
    <property type="match status" value="1"/>
</dbReference>
<dbReference type="PANTHER" id="PTHR24321">
    <property type="entry name" value="DEHYDROGENASES, SHORT CHAIN"/>
    <property type="match status" value="1"/>
</dbReference>
<reference evidence="6" key="1">
    <citation type="submission" date="2022-10" db="EMBL/GenBank/DDBJ databases">
        <title>Culturing micro-colonial fungi from biological soil crusts in the Mojave desert and describing Neophaeococcomyces mojavensis, and introducing the new genera and species Taxawa tesnikishii.</title>
        <authorList>
            <person name="Kurbessoian T."/>
            <person name="Stajich J.E."/>
        </authorList>
    </citation>
    <scope>NUCLEOTIDE SEQUENCE</scope>
    <source>
        <strain evidence="6">TK_35</strain>
    </source>
</reference>
<dbReference type="InterPro" id="IPR002347">
    <property type="entry name" value="SDR_fam"/>
</dbReference>
<comment type="similarity">
    <text evidence="1">Belongs to the short-chain dehydrogenases/reductases (SDR) family.</text>
</comment>
<dbReference type="SMART" id="SM00822">
    <property type="entry name" value="PKS_KR"/>
    <property type="match status" value="1"/>
</dbReference>
<dbReference type="InterPro" id="IPR036291">
    <property type="entry name" value="NAD(P)-bd_dom_sf"/>
</dbReference>
<feature type="domain" description="Ketoreductase" evidence="5">
    <location>
        <begin position="9"/>
        <end position="151"/>
    </location>
</feature>
<evidence type="ECO:0000259" key="5">
    <source>
        <dbReference type="SMART" id="SM00822"/>
    </source>
</evidence>
<evidence type="ECO:0000256" key="4">
    <source>
        <dbReference type="ARBA" id="ARBA00023027"/>
    </source>
</evidence>
<evidence type="ECO:0000256" key="1">
    <source>
        <dbReference type="ARBA" id="ARBA00006484"/>
    </source>
</evidence>
<evidence type="ECO:0000313" key="6">
    <source>
        <dbReference type="EMBL" id="KAJ9626780.1"/>
    </source>
</evidence>
<dbReference type="PRINTS" id="PR00081">
    <property type="entry name" value="GDHRDH"/>
</dbReference>
<keyword evidence="4" id="KW-0520">NAD</keyword>
<dbReference type="InterPro" id="IPR057326">
    <property type="entry name" value="KR_dom"/>
</dbReference>
<evidence type="ECO:0000256" key="2">
    <source>
        <dbReference type="ARBA" id="ARBA00022857"/>
    </source>
</evidence>
<organism evidence="6 7">
    <name type="scientific">Knufia peltigerae</name>
    <dbReference type="NCBI Taxonomy" id="1002370"/>
    <lineage>
        <taxon>Eukaryota</taxon>
        <taxon>Fungi</taxon>
        <taxon>Dikarya</taxon>
        <taxon>Ascomycota</taxon>
        <taxon>Pezizomycotina</taxon>
        <taxon>Eurotiomycetes</taxon>
        <taxon>Chaetothyriomycetidae</taxon>
        <taxon>Chaetothyriales</taxon>
        <taxon>Trichomeriaceae</taxon>
        <taxon>Knufia</taxon>
    </lineage>
</organism>
<dbReference type="GO" id="GO:0016491">
    <property type="term" value="F:oxidoreductase activity"/>
    <property type="evidence" value="ECO:0007669"/>
    <property type="project" value="UniProtKB-KW"/>
</dbReference>
<dbReference type="PANTHER" id="PTHR24321:SF8">
    <property type="entry name" value="ESTRADIOL 17-BETA-DEHYDROGENASE 8-RELATED"/>
    <property type="match status" value="1"/>
</dbReference>
<dbReference type="SUPFAM" id="SSF51735">
    <property type="entry name" value="NAD(P)-binding Rossmann-fold domains"/>
    <property type="match status" value="1"/>
</dbReference>